<evidence type="ECO:0000256" key="1">
    <source>
        <dbReference type="SAM" id="Phobius"/>
    </source>
</evidence>
<accession>A0ABY6UIB7</accession>
<feature type="transmembrane region" description="Helical" evidence="1">
    <location>
        <begin position="326"/>
        <end position="346"/>
    </location>
</feature>
<feature type="transmembrane region" description="Helical" evidence="1">
    <location>
        <begin position="397"/>
        <end position="417"/>
    </location>
</feature>
<dbReference type="Pfam" id="PF11915">
    <property type="entry name" value="DUF3433"/>
    <property type="match status" value="1"/>
</dbReference>
<reference evidence="2 3" key="1">
    <citation type="submission" date="2019-06" db="EMBL/GenBank/DDBJ databases">
        <authorList>
            <person name="Broberg M."/>
        </authorList>
    </citation>
    <scope>NUCLEOTIDE SEQUENCE [LARGE SCALE GENOMIC DNA]</scope>
</reference>
<feature type="transmembrane region" description="Helical" evidence="1">
    <location>
        <begin position="429"/>
        <end position="452"/>
    </location>
</feature>
<gene>
    <name evidence="2" type="ORF">CLO192961_LOCUS296261</name>
</gene>
<organism evidence="2 3">
    <name type="scientific">Bionectria ochroleuca</name>
    <name type="common">Gliocladium roseum</name>
    <dbReference type="NCBI Taxonomy" id="29856"/>
    <lineage>
        <taxon>Eukaryota</taxon>
        <taxon>Fungi</taxon>
        <taxon>Dikarya</taxon>
        <taxon>Ascomycota</taxon>
        <taxon>Pezizomycotina</taxon>
        <taxon>Sordariomycetes</taxon>
        <taxon>Hypocreomycetidae</taxon>
        <taxon>Hypocreales</taxon>
        <taxon>Bionectriaceae</taxon>
        <taxon>Clonostachys</taxon>
    </lineage>
</organism>
<keyword evidence="3" id="KW-1185">Reference proteome</keyword>
<keyword evidence="1" id="KW-0812">Transmembrane</keyword>
<dbReference type="EMBL" id="CABFNS010000826">
    <property type="protein sequence ID" value="VUC30912.1"/>
    <property type="molecule type" value="Genomic_DNA"/>
</dbReference>
<name>A0ABY6UIB7_BIOOC</name>
<comment type="caution">
    <text evidence="2">The sequence shown here is derived from an EMBL/GenBank/DDBJ whole genome shotgun (WGS) entry which is preliminary data.</text>
</comment>
<sequence>MNATTESDLGPVSSKAPFAVFRAMRDFGVRYPFGVSKNIAYQTFQTTQDLSTRGTVDSPVTAVVNGISMGVECLELESYSVLGVVGTQSTNVLQLTDVSFDLKFNDCDDAINVVPTFTNQTDNSKWMIASLTALSTKNADHGASPGNTSPCPSLPQQYEQFVHFATRPETPVAHNKSLPGFPHIAAVLCSTRTWLSRVQVTDDGVSPNVTMLEEEKLPVATDMWPLVVRSIPGKYGGWVQNDGSGYGPMQADAVLRSPSYSATALFNRTEPRFYQNELLYRSMANLTEALGPLVAHYHLRQDNKQASRASKSEEIPRLLVNKGVNIAMAVLFGFITLLSGWMLITTKRTFGAWYRDPATLLGSVVLFHDTTVSLPTADSCREAWTESGHSPVALRTWLRALFTTYTLGLIVALAVMLKQSQQNNGLLRVYDGALSIWWTSLPASFMLLVSLYTTSSDTAVRDLAILSRLSSGSSAIRELDISLLDMLGLRAFYHSIVLGIYSVTLSQILAILCGVLTTLSTMLFNSETFPHITNTSFPQTSWLGYPEKSPGIGVGILDSLLLMQHAPNFTWPDSTLNTRAAKLMPSCTQRPSNELTATLAIENRQGKDQIFRHTIMAKQTCSNGTTLNITLSDKPSSEQYLYVANKVDPVEISPCDSSTEDDYKPQISTAYFWGKADFSTLSFSHISFWECNYTWVEIPTELNLMWQDERLQIDPTKAPIPDTSNAQPIYPQFQIANKLVDISPETILPEDSGGFVGSMYRYLMEPFGPLKLDYFGDPTKDQTVIDELTYAYSISAAQRASANNRLRLDQVSTKEPFQPGTLQEITATITDHKQHRLFQNPGVTICMVIILSLAYLVNIWGLISTALIHFCGKRRWFIDLEQKGVAPNRFNSIEMTQALLHESNIIDLMPTNADKVPPQTIYERLSGVRFQMGWFFRRGAKERQFTVGALQDGDFRFLGPK</sequence>
<evidence type="ECO:0000313" key="3">
    <source>
        <dbReference type="Proteomes" id="UP000766486"/>
    </source>
</evidence>
<proteinExistence type="predicted"/>
<feature type="transmembrane region" description="Helical" evidence="1">
    <location>
        <begin position="492"/>
        <end position="516"/>
    </location>
</feature>
<dbReference type="PANTHER" id="PTHR37544">
    <property type="entry name" value="SPRAY-RELATED"/>
    <property type="match status" value="1"/>
</dbReference>
<keyword evidence="1" id="KW-0472">Membrane</keyword>
<evidence type="ECO:0000313" key="2">
    <source>
        <dbReference type="EMBL" id="VUC30912.1"/>
    </source>
</evidence>
<dbReference type="PANTHER" id="PTHR37544:SF1">
    <property type="entry name" value="PHOSPHORIBOSYLAMINOIMIDAZOLE-SUCCINOCARBOXAMIDE SYNTHASE"/>
    <property type="match status" value="1"/>
</dbReference>
<dbReference type="Proteomes" id="UP000766486">
    <property type="component" value="Unassembled WGS sequence"/>
</dbReference>
<keyword evidence="1" id="KW-1133">Transmembrane helix</keyword>
<feature type="transmembrane region" description="Helical" evidence="1">
    <location>
        <begin position="842"/>
        <end position="863"/>
    </location>
</feature>
<protein>
    <submittedName>
        <fullName evidence="2">Uncharacterized protein</fullName>
    </submittedName>
</protein>
<dbReference type="InterPro" id="IPR021840">
    <property type="entry name" value="DUF3433"/>
</dbReference>